<dbReference type="AlphaFoldDB" id="A0A7S3YDC5"/>
<feature type="transmembrane region" description="Helical" evidence="1">
    <location>
        <begin position="72"/>
        <end position="93"/>
    </location>
</feature>
<feature type="transmembrane region" description="Helical" evidence="1">
    <location>
        <begin position="152"/>
        <end position="172"/>
    </location>
</feature>
<accession>A0A7S3YDC5</accession>
<keyword evidence="1" id="KW-0812">Transmembrane</keyword>
<feature type="transmembrane region" description="Helical" evidence="1">
    <location>
        <begin position="388"/>
        <end position="409"/>
    </location>
</feature>
<feature type="transmembrane region" description="Helical" evidence="1">
    <location>
        <begin position="240"/>
        <end position="262"/>
    </location>
</feature>
<gene>
    <name evidence="2" type="ORF">LGLO00237_LOCUS2971</name>
</gene>
<name>A0A7S3YDC5_9EUKA</name>
<sequence>MLLSSSLGMPAAAIFRYYSEMFSASGMLSLTREKQNLESRSSFLAICGIACLSTLVAIAVSAKFFLPSYISLAYAICVFLVPLTYRALGGGWVRFCDTLISSRCQSEATRSTQRNSKFWSWFILLQILLVLAFWSATLISSRGYIISESFSLLVSFGCFNALCVAVMVTHGVGGRLKHASYRFYQPFEGGMAFCILQGLGWALFSLSLFFLLLHFLVTSANLLQFCGQCVLKAQLGRSSILVGASSTGVVSEILMVISLLVFHDDEIPKKTLSKIRRAFSSPSLAALAVDEIHIGRREIHNDRRECVSSRHSLLHRSPSSPTVSLNPKAFKIPLLKNSERVRRRALENWAFPIQDVIEATGDIIDEGKSRIRGLDNWKVDVPMAYDTFSGVLGTTLRTVQILPIAAAVIHKIAKSVDLSLLPAWVIPTILVTLCGSLLLKSAIAGHRARSHRRRRKHRGLGCWDSLEDSEELLPNSRVQKASKHATKGMGLWDSLGDVHELSPAPNGQQPNVSRHAKRGLQLWGHEIEHEGSTSVELRKRTRGVEMWDHLGDHLGDHADTVHEPSGKDIPRKRAKLEPIRLSPKLSSWDFMNDVLPLSEVDSATPKPRSRRRRGIDTWDCLGDIEPAPKGMNRLSHCAGFDNWDWLDSIDIPNDTQSSTPAKYKRGMSPWDVFKHLDMPPVSKQRRLRGDRQGLSSWDFLVDAPLASSTSTARRQKSRGFQCWDYLDGDS</sequence>
<feature type="transmembrane region" description="Helical" evidence="1">
    <location>
        <begin position="118"/>
        <end position="140"/>
    </location>
</feature>
<reference evidence="2" key="1">
    <citation type="submission" date="2021-01" db="EMBL/GenBank/DDBJ databases">
        <authorList>
            <person name="Corre E."/>
            <person name="Pelletier E."/>
            <person name="Niang G."/>
            <person name="Scheremetjew M."/>
            <person name="Finn R."/>
            <person name="Kale V."/>
            <person name="Holt S."/>
            <person name="Cochrane G."/>
            <person name="Meng A."/>
            <person name="Brown T."/>
            <person name="Cohen L."/>
        </authorList>
    </citation>
    <scope>NUCLEOTIDE SEQUENCE</scope>
    <source>
        <strain evidence="2">CCCM811</strain>
    </source>
</reference>
<keyword evidence="1" id="KW-0472">Membrane</keyword>
<organism evidence="2">
    <name type="scientific">Lotharella globosa</name>
    <dbReference type="NCBI Taxonomy" id="91324"/>
    <lineage>
        <taxon>Eukaryota</taxon>
        <taxon>Sar</taxon>
        <taxon>Rhizaria</taxon>
        <taxon>Cercozoa</taxon>
        <taxon>Chlorarachniophyceae</taxon>
        <taxon>Lotharella</taxon>
    </lineage>
</organism>
<dbReference type="EMBL" id="HBIV01004242">
    <property type="protein sequence ID" value="CAE0648322.1"/>
    <property type="molecule type" value="Transcribed_RNA"/>
</dbReference>
<feature type="transmembrane region" description="Helical" evidence="1">
    <location>
        <begin position="421"/>
        <end position="445"/>
    </location>
</feature>
<keyword evidence="1" id="KW-1133">Transmembrane helix</keyword>
<evidence type="ECO:0000313" key="2">
    <source>
        <dbReference type="EMBL" id="CAE0648322.1"/>
    </source>
</evidence>
<feature type="transmembrane region" description="Helical" evidence="1">
    <location>
        <begin position="43"/>
        <end position="66"/>
    </location>
</feature>
<proteinExistence type="predicted"/>
<feature type="transmembrane region" description="Helical" evidence="1">
    <location>
        <begin position="193"/>
        <end position="217"/>
    </location>
</feature>
<protein>
    <submittedName>
        <fullName evidence="2">Uncharacterized protein</fullName>
    </submittedName>
</protein>
<evidence type="ECO:0000256" key="1">
    <source>
        <dbReference type="SAM" id="Phobius"/>
    </source>
</evidence>